<feature type="transmembrane region" description="Helical" evidence="7">
    <location>
        <begin position="141"/>
        <end position="162"/>
    </location>
</feature>
<feature type="transmembrane region" description="Helical" evidence="7">
    <location>
        <begin position="12"/>
        <end position="33"/>
    </location>
</feature>
<feature type="transmembrane region" description="Helical" evidence="7">
    <location>
        <begin position="45"/>
        <end position="68"/>
    </location>
</feature>
<keyword evidence="6 7" id="KW-0472">Membrane</keyword>
<sequence>MNDVISAPTIVTSAIALLTIANPIGSLPIFLNLTKDFDRARQRRIGFLVGIAVFAVLTVSLLAGKFILEAFGIDLTSFRIAGNLLVASIGWAMLTAKENVVTVSDSQSPVVVPLAIPLIAGPGAISLVITFADDYPSPIDLLAGVGINLLVAAVITVALFFAPEVARVVKPTGMSIVTRIFGLLLLSIAIQSIISALTEAFPVLTK</sequence>
<dbReference type="STRING" id="381665.SAMN05216554_4245"/>
<dbReference type="Proteomes" id="UP000198891">
    <property type="component" value="Unassembled WGS sequence"/>
</dbReference>
<evidence type="ECO:0000256" key="6">
    <source>
        <dbReference type="ARBA" id="ARBA00023136"/>
    </source>
</evidence>
<dbReference type="PANTHER" id="PTHR33508">
    <property type="entry name" value="UPF0056 MEMBRANE PROTEIN YHCE"/>
    <property type="match status" value="1"/>
</dbReference>
<dbReference type="InterPro" id="IPR002771">
    <property type="entry name" value="Multi_antbiot-R_MarC"/>
</dbReference>
<protein>
    <recommendedName>
        <fullName evidence="7">UPF0056 membrane protein</fullName>
    </recommendedName>
</protein>
<keyword evidence="5 7" id="KW-1133">Transmembrane helix</keyword>
<comment type="subcellular location">
    <subcellularLocation>
        <location evidence="1 7">Cell membrane</location>
        <topology evidence="1 7">Multi-pass membrane protein</topology>
    </subcellularLocation>
</comment>
<evidence type="ECO:0000256" key="3">
    <source>
        <dbReference type="ARBA" id="ARBA00022475"/>
    </source>
</evidence>
<feature type="transmembrane region" description="Helical" evidence="7">
    <location>
        <begin position="108"/>
        <end position="129"/>
    </location>
</feature>
<keyword evidence="9" id="KW-1185">Reference proteome</keyword>
<evidence type="ECO:0000256" key="2">
    <source>
        <dbReference type="ARBA" id="ARBA00009784"/>
    </source>
</evidence>
<dbReference type="AlphaFoldDB" id="A0A1H3TJ78"/>
<keyword evidence="3" id="KW-1003">Cell membrane</keyword>
<dbReference type="RefSeq" id="WP_092557611.1">
    <property type="nucleotide sequence ID" value="NZ_FNPZ01000006.1"/>
</dbReference>
<reference evidence="8 9" key="1">
    <citation type="submission" date="2016-10" db="EMBL/GenBank/DDBJ databases">
        <authorList>
            <person name="de Groot N.N."/>
        </authorList>
    </citation>
    <scope>NUCLEOTIDE SEQUENCE [LARGE SCALE GENOMIC DNA]</scope>
    <source>
        <strain evidence="8 9">CGMCC 4.3491</strain>
    </source>
</reference>
<evidence type="ECO:0000256" key="5">
    <source>
        <dbReference type="ARBA" id="ARBA00022989"/>
    </source>
</evidence>
<dbReference type="OrthoDB" id="21094at2"/>
<dbReference type="GO" id="GO:0005886">
    <property type="term" value="C:plasma membrane"/>
    <property type="evidence" value="ECO:0007669"/>
    <property type="project" value="UniProtKB-SubCell"/>
</dbReference>
<keyword evidence="4 7" id="KW-0812">Transmembrane</keyword>
<feature type="transmembrane region" description="Helical" evidence="7">
    <location>
        <begin position="80"/>
        <end position="96"/>
    </location>
</feature>
<evidence type="ECO:0000313" key="8">
    <source>
        <dbReference type="EMBL" id="SDZ50304.1"/>
    </source>
</evidence>
<dbReference type="NCBIfam" id="TIGR00427">
    <property type="entry name" value="NAAT family transporter"/>
    <property type="match status" value="1"/>
</dbReference>
<gene>
    <name evidence="8" type="ORF">SAMN05216554_4245</name>
</gene>
<name>A0A1H3TJ78_9MICO</name>
<dbReference type="PANTHER" id="PTHR33508:SF1">
    <property type="entry name" value="UPF0056 MEMBRANE PROTEIN YHCE"/>
    <property type="match status" value="1"/>
</dbReference>
<dbReference type="Pfam" id="PF01914">
    <property type="entry name" value="MarC"/>
    <property type="match status" value="1"/>
</dbReference>
<proteinExistence type="inferred from homology"/>
<evidence type="ECO:0000313" key="9">
    <source>
        <dbReference type="Proteomes" id="UP000198891"/>
    </source>
</evidence>
<evidence type="ECO:0000256" key="7">
    <source>
        <dbReference type="RuleBase" id="RU362048"/>
    </source>
</evidence>
<evidence type="ECO:0000256" key="4">
    <source>
        <dbReference type="ARBA" id="ARBA00022692"/>
    </source>
</evidence>
<accession>A0A1H3TJ78</accession>
<feature type="transmembrane region" description="Helical" evidence="7">
    <location>
        <begin position="183"/>
        <end position="204"/>
    </location>
</feature>
<evidence type="ECO:0000256" key="1">
    <source>
        <dbReference type="ARBA" id="ARBA00004651"/>
    </source>
</evidence>
<organism evidence="8 9">
    <name type="scientific">Herbiconiux ginsengi</name>
    <dbReference type="NCBI Taxonomy" id="381665"/>
    <lineage>
        <taxon>Bacteria</taxon>
        <taxon>Bacillati</taxon>
        <taxon>Actinomycetota</taxon>
        <taxon>Actinomycetes</taxon>
        <taxon>Micrococcales</taxon>
        <taxon>Microbacteriaceae</taxon>
        <taxon>Herbiconiux</taxon>
    </lineage>
</organism>
<comment type="similarity">
    <text evidence="2 7">Belongs to the UPF0056 (MarC) family.</text>
</comment>
<dbReference type="EMBL" id="FNPZ01000006">
    <property type="protein sequence ID" value="SDZ50304.1"/>
    <property type="molecule type" value="Genomic_DNA"/>
</dbReference>